<organism evidence="1 2">
    <name type="scientific">Paenibacillus pseudetheri</name>
    <dbReference type="NCBI Taxonomy" id="2897682"/>
    <lineage>
        <taxon>Bacteria</taxon>
        <taxon>Bacillati</taxon>
        <taxon>Bacillota</taxon>
        <taxon>Bacilli</taxon>
        <taxon>Bacillales</taxon>
        <taxon>Paenibacillaceae</taxon>
        <taxon>Paenibacillus</taxon>
    </lineage>
</organism>
<gene>
    <name evidence="1" type="ORF">PAECIP111894_01296</name>
</gene>
<comment type="caution">
    <text evidence="1">The sequence shown here is derived from an EMBL/GenBank/DDBJ whole genome shotgun (WGS) entry which is preliminary data.</text>
</comment>
<proteinExistence type="predicted"/>
<protein>
    <submittedName>
        <fullName evidence="1">Uncharacterized protein</fullName>
    </submittedName>
</protein>
<evidence type="ECO:0000313" key="2">
    <source>
        <dbReference type="Proteomes" id="UP000838749"/>
    </source>
</evidence>
<evidence type="ECO:0000313" key="1">
    <source>
        <dbReference type="EMBL" id="CAH1055146.1"/>
    </source>
</evidence>
<name>A0ABN8FB38_9BACL</name>
<accession>A0ABN8FB38</accession>
<reference evidence="1" key="1">
    <citation type="submission" date="2021-12" db="EMBL/GenBank/DDBJ databases">
        <authorList>
            <person name="Criscuolo A."/>
        </authorList>
    </citation>
    <scope>NUCLEOTIDE SEQUENCE</scope>
    <source>
        <strain evidence="1">CIP111894</strain>
    </source>
</reference>
<dbReference type="Proteomes" id="UP000838749">
    <property type="component" value="Unassembled WGS sequence"/>
</dbReference>
<dbReference type="EMBL" id="CAKMAB010000005">
    <property type="protein sequence ID" value="CAH1055146.1"/>
    <property type="molecule type" value="Genomic_DNA"/>
</dbReference>
<keyword evidence="2" id="KW-1185">Reference proteome</keyword>
<sequence length="47" mass="5291">MASFGALCKCVNVRFSIYKYFEGGYGVHESYSNKRTINADAYRGTQS</sequence>